<evidence type="ECO:0008006" key="3">
    <source>
        <dbReference type="Google" id="ProtNLM"/>
    </source>
</evidence>
<dbReference type="Pfam" id="PF07247">
    <property type="entry name" value="AATase"/>
    <property type="match status" value="1"/>
</dbReference>
<gene>
    <name evidence="1" type="ORF">BDV25DRAFT_140323</name>
</gene>
<dbReference type="PANTHER" id="PTHR28037">
    <property type="entry name" value="ALCOHOL O-ACETYLTRANSFERASE 1-RELATED"/>
    <property type="match status" value="1"/>
</dbReference>
<organism evidence="1 2">
    <name type="scientific">Aspergillus avenaceus</name>
    <dbReference type="NCBI Taxonomy" id="36643"/>
    <lineage>
        <taxon>Eukaryota</taxon>
        <taxon>Fungi</taxon>
        <taxon>Dikarya</taxon>
        <taxon>Ascomycota</taxon>
        <taxon>Pezizomycotina</taxon>
        <taxon>Eurotiomycetes</taxon>
        <taxon>Eurotiomycetidae</taxon>
        <taxon>Eurotiales</taxon>
        <taxon>Aspergillaceae</taxon>
        <taxon>Aspergillus</taxon>
        <taxon>Aspergillus subgen. Circumdati</taxon>
    </lineage>
</organism>
<dbReference type="InterPro" id="IPR010828">
    <property type="entry name" value="Atf2/Sli1-like"/>
</dbReference>
<proteinExistence type="predicted"/>
<reference evidence="1 2" key="1">
    <citation type="submission" date="2019-04" db="EMBL/GenBank/DDBJ databases">
        <title>Friends and foes A comparative genomics study of 23 Aspergillus species from section Flavi.</title>
        <authorList>
            <consortium name="DOE Joint Genome Institute"/>
            <person name="Kjaerbolling I."/>
            <person name="Vesth T."/>
            <person name="Frisvad J.C."/>
            <person name="Nybo J.L."/>
            <person name="Theobald S."/>
            <person name="Kildgaard S."/>
            <person name="Isbrandt T."/>
            <person name="Kuo A."/>
            <person name="Sato A."/>
            <person name="Lyhne E.K."/>
            <person name="Kogle M.E."/>
            <person name="Wiebenga A."/>
            <person name="Kun R.S."/>
            <person name="Lubbers R.J."/>
            <person name="Makela M.R."/>
            <person name="Barry K."/>
            <person name="Chovatia M."/>
            <person name="Clum A."/>
            <person name="Daum C."/>
            <person name="Haridas S."/>
            <person name="He G."/>
            <person name="LaButti K."/>
            <person name="Lipzen A."/>
            <person name="Mondo S."/>
            <person name="Riley R."/>
            <person name="Salamov A."/>
            <person name="Simmons B.A."/>
            <person name="Magnuson J.K."/>
            <person name="Henrissat B."/>
            <person name="Mortensen U.H."/>
            <person name="Larsen T.O."/>
            <person name="Devries R.P."/>
            <person name="Grigoriev I.V."/>
            <person name="Machida M."/>
            <person name="Baker S.E."/>
            <person name="Andersen M.R."/>
        </authorList>
    </citation>
    <scope>NUCLEOTIDE SEQUENCE [LARGE SCALE GENOMIC DNA]</scope>
    <source>
        <strain evidence="1 2">IBT 18842</strain>
    </source>
</reference>
<protein>
    <recommendedName>
        <fullName evidence="3">Alcohol acetyltransferase</fullName>
    </recommendedName>
</protein>
<dbReference type="InterPro" id="IPR052058">
    <property type="entry name" value="Alcohol_O-acetyltransferase"/>
</dbReference>
<dbReference type="GO" id="GO:0008080">
    <property type="term" value="F:N-acetyltransferase activity"/>
    <property type="evidence" value="ECO:0007669"/>
    <property type="project" value="TreeGrafter"/>
</dbReference>
<dbReference type="OrthoDB" id="2150604at2759"/>
<keyword evidence="2" id="KW-1185">Reference proteome</keyword>
<name>A0A5N6TV00_ASPAV</name>
<accession>A0A5N6TV00</accession>
<evidence type="ECO:0000313" key="1">
    <source>
        <dbReference type="EMBL" id="KAE8149939.1"/>
    </source>
</evidence>
<dbReference type="Proteomes" id="UP000325780">
    <property type="component" value="Unassembled WGS sequence"/>
</dbReference>
<sequence length="478" mass="52253">MAQSSTFMRFASPNERRTISREDLGFYNAVVIGSVYELAGDVDIYTAETFISALKDCVLEHPSLGVVVKDKHTEKPFYEAVSSIELHQHISIVHEEIGSEGEAKVFERVLPPILDRPFPADIPPWRIVVLPLPSNTSTVTRCFVCFAFSHSLGDGMVGLAFHRTFLEKWRQSTSTKSESSTVTLPSRTLPEPFDTPTRLPISWGFLLGPLLAVYLPKFLCGMLGLHATAGTINDGTWTGSPMFFNPASTSNSRVKILEIEAPLVQNAIQVVRTHDAKLTATIHQMIIRALSKAIPNNDVTNFVAGTAVDMRGAIGKPAYTWGLFVAGHYEGHERLKDAQQPISDELWTAAGVMTKALAGCATRLHDQSIGLLRYVPSIRKWTLDKLGCNRDSSYEVSNLLAFDGGAEPECRISKMVFCQPGNVTSAPMAFNILSVKGGSLMCTVSWQIGALGVPLDEEVEFVDGICSSIQADFKALSV</sequence>
<dbReference type="PANTHER" id="PTHR28037:SF1">
    <property type="entry name" value="ALCOHOL O-ACETYLTRANSFERASE 1-RELATED"/>
    <property type="match status" value="1"/>
</dbReference>
<dbReference type="AlphaFoldDB" id="A0A5N6TV00"/>
<dbReference type="EMBL" id="ML742108">
    <property type="protein sequence ID" value="KAE8149939.1"/>
    <property type="molecule type" value="Genomic_DNA"/>
</dbReference>
<evidence type="ECO:0000313" key="2">
    <source>
        <dbReference type="Proteomes" id="UP000325780"/>
    </source>
</evidence>